<evidence type="ECO:0000256" key="7">
    <source>
        <dbReference type="ARBA" id="ARBA00068457"/>
    </source>
</evidence>
<gene>
    <name evidence="10" type="ORF">GCM10007036_21760</name>
</gene>
<feature type="modified residue" description="N6-carboxylysine" evidence="8">
    <location>
        <position position="155"/>
    </location>
</feature>
<dbReference type="EMBL" id="BMES01000002">
    <property type="protein sequence ID" value="GGH19107.1"/>
    <property type="molecule type" value="Genomic_DNA"/>
</dbReference>
<reference evidence="10" key="1">
    <citation type="journal article" date="2014" name="Int. J. Syst. Evol. Microbiol.">
        <title>Complete genome sequence of Corynebacterium casei LMG S-19264T (=DSM 44701T), isolated from a smear-ripened cheese.</title>
        <authorList>
            <consortium name="US DOE Joint Genome Institute (JGI-PGF)"/>
            <person name="Walter F."/>
            <person name="Albersmeier A."/>
            <person name="Kalinowski J."/>
            <person name="Ruckert C."/>
        </authorList>
    </citation>
    <scope>NUCLEOTIDE SEQUENCE</scope>
    <source>
        <strain evidence="10">CGMCC 1.12214</strain>
    </source>
</reference>
<evidence type="ECO:0000313" key="10">
    <source>
        <dbReference type="EMBL" id="GGH19107.1"/>
    </source>
</evidence>
<dbReference type="PANTHER" id="PTHR11647">
    <property type="entry name" value="HYDRANTOINASE/DIHYDROPYRIMIDINASE FAMILY MEMBER"/>
    <property type="match status" value="1"/>
</dbReference>
<evidence type="ECO:0000256" key="8">
    <source>
        <dbReference type="PIRSR" id="PIRSR611778-50"/>
    </source>
</evidence>
<comment type="PTM">
    <text evidence="8">Carbamylation allows a single lysine to coordinate two divalent metal cations.</text>
</comment>
<dbReference type="SUPFAM" id="SSF51338">
    <property type="entry name" value="Composite domain of metallo-dependent hydrolases"/>
    <property type="match status" value="1"/>
</dbReference>
<protein>
    <recommendedName>
        <fullName evidence="7">D-hydantoinase</fullName>
    </recommendedName>
</protein>
<organism evidence="10 11">
    <name type="scientific">Alsobacter metallidurans</name>
    <dbReference type="NCBI Taxonomy" id="340221"/>
    <lineage>
        <taxon>Bacteria</taxon>
        <taxon>Pseudomonadati</taxon>
        <taxon>Pseudomonadota</taxon>
        <taxon>Alphaproteobacteria</taxon>
        <taxon>Hyphomicrobiales</taxon>
        <taxon>Alsobacteraceae</taxon>
        <taxon>Alsobacter</taxon>
    </lineage>
</organism>
<feature type="domain" description="Amidohydrolase-related" evidence="9">
    <location>
        <begin position="53"/>
        <end position="441"/>
    </location>
</feature>
<dbReference type="InterPro" id="IPR006680">
    <property type="entry name" value="Amidohydro-rel"/>
</dbReference>
<dbReference type="Proteomes" id="UP000603912">
    <property type="component" value="Unassembled WGS sequence"/>
</dbReference>
<dbReference type="InterPro" id="IPR011778">
    <property type="entry name" value="Hydantoinase/dihydroPyrase"/>
</dbReference>
<evidence type="ECO:0000256" key="5">
    <source>
        <dbReference type="ARBA" id="ARBA00022801"/>
    </source>
</evidence>
<dbReference type="NCBIfam" id="TIGR02033">
    <property type="entry name" value="D-hydantoinase"/>
    <property type="match status" value="1"/>
</dbReference>
<dbReference type="CDD" id="cd01314">
    <property type="entry name" value="D-HYD"/>
    <property type="match status" value="1"/>
</dbReference>
<evidence type="ECO:0000256" key="3">
    <source>
        <dbReference type="ARBA" id="ARBA00022553"/>
    </source>
</evidence>
<dbReference type="GO" id="GO:0016812">
    <property type="term" value="F:hydrolase activity, acting on carbon-nitrogen (but not peptide) bonds, in cyclic amides"/>
    <property type="evidence" value="ECO:0007669"/>
    <property type="project" value="TreeGrafter"/>
</dbReference>
<dbReference type="FunFam" id="3.20.20.140:FF:000217">
    <property type="entry name" value="Dihydropyrimidinase-related protein 1"/>
    <property type="match status" value="1"/>
</dbReference>
<accession>A0A917I6U7</accession>
<sequence>MADMLYDTVIRNGVIATATDVFKADLAITGETIAAIGATLPPGRREIDATNRLVLPGGVDVHCHIEQLSGGGLMNADSFESATRSAAFGGTTSVISFAAQHRGARLSTVVEDYAALARRGAVIDYGFHLMVANPDQQTVEHDLPALIEAGHRSVKVFMTYDAVQVSDQQLLDVMLAARGAGALVCVHAENHGVLKWMSERLVARGYVLPKFHAVSHPRAAEVEAFHRLIAFSELLDQPIMIFHVSTAEGAAVIRDARGRGVKIFAETCPHYLLMTAQDLDRPGLEGAKWICSPPQRTAADQEALWRALALGDLQVLSSDHAPYRFDSSGKLSAGDNPTFKQMANGMPGLELRQPLLFDAMVSQGRMGLSKFVELTATAPARIYDLPGKGSLAIGADADVAIWNPERRVTLANDLHDNAGYNPFEGRTVTGWPETVLRRGEVIVAEGVINAAPGSGRLLLRPAGEATRPTGRLSAEFDPARNFGADLY</sequence>
<dbReference type="PANTHER" id="PTHR11647:SF1">
    <property type="entry name" value="COLLAPSIN RESPONSE MEDIATOR PROTEIN"/>
    <property type="match status" value="1"/>
</dbReference>
<evidence type="ECO:0000256" key="4">
    <source>
        <dbReference type="ARBA" id="ARBA00022723"/>
    </source>
</evidence>
<keyword evidence="3" id="KW-0597">Phosphoprotein</keyword>
<comment type="similarity">
    <text evidence="2">Belongs to the metallo-dependent hydrolases superfamily. Hydantoinase/dihydropyrimidinase family.</text>
</comment>
<dbReference type="GO" id="GO:0005829">
    <property type="term" value="C:cytosol"/>
    <property type="evidence" value="ECO:0007669"/>
    <property type="project" value="TreeGrafter"/>
</dbReference>
<evidence type="ECO:0000259" key="9">
    <source>
        <dbReference type="Pfam" id="PF01979"/>
    </source>
</evidence>
<evidence type="ECO:0000313" key="11">
    <source>
        <dbReference type="Proteomes" id="UP000603912"/>
    </source>
</evidence>
<dbReference type="Pfam" id="PF01979">
    <property type="entry name" value="Amidohydro_1"/>
    <property type="match status" value="1"/>
</dbReference>
<comment type="function">
    <text evidence="6">Catalyzes the stereospecific hydrolysis of the cyclic amide bond of D-hydantoin derivatives.</text>
</comment>
<dbReference type="InterPro" id="IPR050378">
    <property type="entry name" value="Metallo-dep_Hydrolases_sf"/>
</dbReference>
<evidence type="ECO:0000256" key="1">
    <source>
        <dbReference type="ARBA" id="ARBA00001947"/>
    </source>
</evidence>
<comment type="cofactor">
    <cofactor evidence="1">
        <name>Zn(2+)</name>
        <dbReference type="ChEBI" id="CHEBI:29105"/>
    </cofactor>
</comment>
<dbReference type="GO" id="GO:0046872">
    <property type="term" value="F:metal ion binding"/>
    <property type="evidence" value="ECO:0007669"/>
    <property type="project" value="UniProtKB-KW"/>
</dbReference>
<keyword evidence="11" id="KW-1185">Reference proteome</keyword>
<evidence type="ECO:0000256" key="2">
    <source>
        <dbReference type="ARBA" id="ARBA00008829"/>
    </source>
</evidence>
<reference evidence="10" key="2">
    <citation type="submission" date="2020-09" db="EMBL/GenBank/DDBJ databases">
        <authorList>
            <person name="Sun Q."/>
            <person name="Zhou Y."/>
        </authorList>
    </citation>
    <scope>NUCLEOTIDE SEQUENCE</scope>
    <source>
        <strain evidence="10">CGMCC 1.12214</strain>
    </source>
</reference>
<keyword evidence="4" id="KW-0479">Metal-binding</keyword>
<dbReference type="NCBIfam" id="NF009941">
    <property type="entry name" value="PRK13404.1"/>
    <property type="match status" value="1"/>
</dbReference>
<name>A0A917I6U7_9HYPH</name>
<dbReference type="Gene3D" id="3.20.20.140">
    <property type="entry name" value="Metal-dependent hydrolases"/>
    <property type="match status" value="1"/>
</dbReference>
<dbReference type="InterPro" id="IPR011059">
    <property type="entry name" value="Metal-dep_hydrolase_composite"/>
</dbReference>
<dbReference type="RefSeq" id="WP_188517801.1">
    <property type="nucleotide sequence ID" value="NZ_BMES01000002.1"/>
</dbReference>
<proteinExistence type="inferred from homology"/>
<dbReference type="AlphaFoldDB" id="A0A917I6U7"/>
<dbReference type="Gene3D" id="2.30.40.10">
    <property type="entry name" value="Urease, subunit C, domain 1"/>
    <property type="match status" value="1"/>
</dbReference>
<keyword evidence="5" id="KW-0378">Hydrolase</keyword>
<evidence type="ECO:0000256" key="6">
    <source>
        <dbReference type="ARBA" id="ARBA00055040"/>
    </source>
</evidence>
<dbReference type="SUPFAM" id="SSF51556">
    <property type="entry name" value="Metallo-dependent hydrolases"/>
    <property type="match status" value="1"/>
</dbReference>
<comment type="caution">
    <text evidence="10">The sequence shown here is derived from an EMBL/GenBank/DDBJ whole genome shotgun (WGS) entry which is preliminary data.</text>
</comment>
<dbReference type="InterPro" id="IPR032466">
    <property type="entry name" value="Metal_Hydrolase"/>
</dbReference>